<protein>
    <submittedName>
        <fullName evidence="2">Uncharacterized protein</fullName>
    </submittedName>
</protein>
<feature type="compositionally biased region" description="Basic and acidic residues" evidence="1">
    <location>
        <begin position="160"/>
        <end position="169"/>
    </location>
</feature>
<evidence type="ECO:0000256" key="1">
    <source>
        <dbReference type="SAM" id="MobiDB-lite"/>
    </source>
</evidence>
<feature type="compositionally biased region" description="Low complexity" evidence="1">
    <location>
        <begin position="72"/>
        <end position="86"/>
    </location>
</feature>
<sequence length="390" mass="43730">MERFENLSVRSPVRPSGLSLNIDSLASLSPRRQAKIAHKIQVDLTPTHTNDDKSSPNSAPNSGGAITKRTLSPFSVSSSSNNSPQSAPIRKILSSGTHEVWENSASGVDSPLKITRNAAENGVFSDSPRKTQTFESNKVDRESPRKFLVVKNSDLRRSTSVDDNREWTRRGRSNTGVTQKSTRSYEFLKEEDINEEMDRVLLANESGNSMSFYEYRNALSDSGFKRIVVVLLCNFLAEHSINQYYRTIEIVSIDEDQDEKHEAIIVIGTGPSKFIKSFCTNAKVQNKSLNQVCYEKDEKEGDGNVPVIVLSDVDRRLYALVTKYKASRFESPRSQTPNSSDLVSGFSMRNKLAETTNKGLQFQYIAYCAFDPKLFSVRDFEVIVTEKFGS</sequence>
<accession>A0A7S1ESE8</accession>
<dbReference type="EMBL" id="HBFP01008313">
    <property type="protein sequence ID" value="CAD8821547.1"/>
    <property type="molecule type" value="Transcribed_RNA"/>
</dbReference>
<dbReference type="AlphaFoldDB" id="A0A7S1ESE8"/>
<organism evidence="2">
    <name type="scientific">Timspurckia oligopyrenoides</name>
    <dbReference type="NCBI Taxonomy" id="708627"/>
    <lineage>
        <taxon>Eukaryota</taxon>
        <taxon>Rhodophyta</taxon>
        <taxon>Bangiophyceae</taxon>
        <taxon>Porphyridiales</taxon>
        <taxon>Porphyridiaceae</taxon>
        <taxon>Timspurckia</taxon>
    </lineage>
</organism>
<proteinExistence type="predicted"/>
<gene>
    <name evidence="2" type="ORF">TOLI1172_LOCUS5942</name>
</gene>
<feature type="region of interest" description="Disordered" evidence="1">
    <location>
        <begin position="45"/>
        <end position="89"/>
    </location>
</feature>
<reference evidence="2" key="1">
    <citation type="submission" date="2021-01" db="EMBL/GenBank/DDBJ databases">
        <authorList>
            <person name="Corre E."/>
            <person name="Pelletier E."/>
            <person name="Niang G."/>
            <person name="Scheremetjew M."/>
            <person name="Finn R."/>
            <person name="Kale V."/>
            <person name="Holt S."/>
            <person name="Cochrane G."/>
            <person name="Meng A."/>
            <person name="Brown T."/>
            <person name="Cohen L."/>
        </authorList>
    </citation>
    <scope>NUCLEOTIDE SEQUENCE</scope>
    <source>
        <strain evidence="2">CCMP3278</strain>
    </source>
</reference>
<feature type="region of interest" description="Disordered" evidence="1">
    <location>
        <begin position="160"/>
        <end position="181"/>
    </location>
</feature>
<name>A0A7S1ESE8_9RHOD</name>
<evidence type="ECO:0000313" key="2">
    <source>
        <dbReference type="EMBL" id="CAD8821547.1"/>
    </source>
</evidence>